<sequence>MRLIFVISLIVCVSAGAVYSNEPCTDTIYAKVIDDTVKVFHDGAFYNCCAVIDFEFEIGDTFIDIVETETFPKGPCYCMCCLDLSLSISNVPPGVYWVYVWNEDKSVLYGKTRVVVGGLGSGPVGICNVWQSDCYTLAPGTVHDGLPCTFTLDEPAPNPTMGHTCLFYQLDKPGTVSIKVYDSSGRMASLVAERDQPAGRYSLQWDGRRGDGERLPSGIYFVRLSLGSNVAVRKLLIAR</sequence>
<comment type="caution">
    <text evidence="3">The sequence shown here is derived from an EMBL/GenBank/DDBJ whole genome shotgun (WGS) entry which is preliminary data.</text>
</comment>
<dbReference type="NCBIfam" id="TIGR04183">
    <property type="entry name" value="Por_Secre_tail"/>
    <property type="match status" value="1"/>
</dbReference>
<feature type="domain" description="FlgD/Vpr Ig-like" evidence="2">
    <location>
        <begin position="175"/>
        <end position="225"/>
    </location>
</feature>
<dbReference type="InterPro" id="IPR026444">
    <property type="entry name" value="Secre_tail"/>
</dbReference>
<evidence type="ECO:0000313" key="4">
    <source>
        <dbReference type="Proteomes" id="UP000315525"/>
    </source>
</evidence>
<protein>
    <submittedName>
        <fullName evidence="3">T9SS type A sorting domain-containing protein</fullName>
    </submittedName>
</protein>
<evidence type="ECO:0000313" key="3">
    <source>
        <dbReference type="EMBL" id="TET47509.1"/>
    </source>
</evidence>
<evidence type="ECO:0000256" key="1">
    <source>
        <dbReference type="SAM" id="SignalP"/>
    </source>
</evidence>
<feature type="chain" id="PRO_5021849577" evidence="1">
    <location>
        <begin position="21"/>
        <end position="239"/>
    </location>
</feature>
<accession>A0A523UYM2</accession>
<feature type="signal peptide" evidence="1">
    <location>
        <begin position="1"/>
        <end position="20"/>
    </location>
</feature>
<name>A0A523UYM2_UNCT6</name>
<dbReference type="Pfam" id="PF13860">
    <property type="entry name" value="FlgD_ig"/>
    <property type="match status" value="1"/>
</dbReference>
<evidence type="ECO:0000259" key="2">
    <source>
        <dbReference type="Pfam" id="PF13860"/>
    </source>
</evidence>
<dbReference type="EMBL" id="SOJN01000018">
    <property type="protein sequence ID" value="TET47509.1"/>
    <property type="molecule type" value="Genomic_DNA"/>
</dbReference>
<keyword evidence="1" id="KW-0732">Signal</keyword>
<dbReference type="Proteomes" id="UP000315525">
    <property type="component" value="Unassembled WGS sequence"/>
</dbReference>
<dbReference type="InterPro" id="IPR025965">
    <property type="entry name" value="FlgD/Vpr_Ig-like"/>
</dbReference>
<gene>
    <name evidence="3" type="ORF">E3J62_01145</name>
</gene>
<organism evidence="3 4">
    <name type="scientific">candidate division TA06 bacterium</name>
    <dbReference type="NCBI Taxonomy" id="2250710"/>
    <lineage>
        <taxon>Bacteria</taxon>
        <taxon>Bacteria division TA06</taxon>
    </lineage>
</organism>
<dbReference type="AlphaFoldDB" id="A0A523UYM2"/>
<proteinExistence type="predicted"/>
<dbReference type="Gene3D" id="2.60.40.4070">
    <property type="match status" value="1"/>
</dbReference>
<reference evidence="3 4" key="1">
    <citation type="submission" date="2019-03" db="EMBL/GenBank/DDBJ databases">
        <title>Metabolic potential of uncultured bacteria and archaea associated with petroleum seepage in deep-sea sediments.</title>
        <authorList>
            <person name="Dong X."/>
            <person name="Hubert C."/>
        </authorList>
    </citation>
    <scope>NUCLEOTIDE SEQUENCE [LARGE SCALE GENOMIC DNA]</scope>
    <source>
        <strain evidence="3">E44_bin18</strain>
    </source>
</reference>